<feature type="region of interest" description="Disordered" evidence="10">
    <location>
        <begin position="172"/>
        <end position="223"/>
    </location>
</feature>
<evidence type="ECO:0000313" key="12">
    <source>
        <dbReference type="EMBL" id="HIU36832.1"/>
    </source>
</evidence>
<comment type="caution">
    <text evidence="12">The sequence shown here is derived from an EMBL/GenBank/DDBJ whole genome shotgun (WGS) entry which is preliminary data.</text>
</comment>
<keyword evidence="7" id="KW-0378">Hydrolase</keyword>
<organism evidence="12 13">
    <name type="scientific">Candidatus Aphodousia faecigallinarum</name>
    <dbReference type="NCBI Taxonomy" id="2840677"/>
    <lineage>
        <taxon>Bacteria</taxon>
        <taxon>Pseudomonadati</taxon>
        <taxon>Pseudomonadota</taxon>
        <taxon>Betaproteobacteria</taxon>
        <taxon>Burkholderiales</taxon>
        <taxon>Sutterellaceae</taxon>
        <taxon>Sutterellaceae incertae sedis</taxon>
        <taxon>Candidatus Aphodousia</taxon>
    </lineage>
</organism>
<evidence type="ECO:0000256" key="1">
    <source>
        <dbReference type="ARBA" id="ARBA00001561"/>
    </source>
</evidence>
<feature type="compositionally biased region" description="Low complexity" evidence="10">
    <location>
        <begin position="210"/>
        <end position="219"/>
    </location>
</feature>
<evidence type="ECO:0000256" key="4">
    <source>
        <dbReference type="ARBA" id="ARBA00011901"/>
    </source>
</evidence>
<dbReference type="InterPro" id="IPR002508">
    <property type="entry name" value="MurNAc-LAA_cat"/>
</dbReference>
<dbReference type="Proteomes" id="UP000824083">
    <property type="component" value="Unassembled WGS sequence"/>
</dbReference>
<comment type="similarity">
    <text evidence="3">Belongs to the N-acetylmuramoyl-L-alanine amidase 3 family.</text>
</comment>
<dbReference type="SMART" id="SM00646">
    <property type="entry name" value="Ami_3"/>
    <property type="match status" value="1"/>
</dbReference>
<evidence type="ECO:0000313" key="13">
    <source>
        <dbReference type="Proteomes" id="UP000824083"/>
    </source>
</evidence>
<reference evidence="12" key="2">
    <citation type="journal article" date="2021" name="PeerJ">
        <title>Extensive microbial diversity within the chicken gut microbiome revealed by metagenomics and culture.</title>
        <authorList>
            <person name="Gilroy R."/>
            <person name="Ravi A."/>
            <person name="Getino M."/>
            <person name="Pursley I."/>
            <person name="Horton D.L."/>
            <person name="Alikhan N.F."/>
            <person name="Baker D."/>
            <person name="Gharbi K."/>
            <person name="Hall N."/>
            <person name="Watson M."/>
            <person name="Adriaenssens E.M."/>
            <person name="Foster-Nyarko E."/>
            <person name="Jarju S."/>
            <person name="Secka A."/>
            <person name="Antonio M."/>
            <person name="Oren A."/>
            <person name="Chaudhuri R.R."/>
            <person name="La Ragione R."/>
            <person name="Hildebrand F."/>
            <person name="Pallen M.J."/>
        </authorList>
    </citation>
    <scope>NUCLEOTIDE SEQUENCE</scope>
    <source>
        <strain evidence="12">7463</strain>
    </source>
</reference>
<dbReference type="InterPro" id="IPR050695">
    <property type="entry name" value="N-acetylmuramoyl_amidase_3"/>
</dbReference>
<dbReference type="GO" id="GO:0030288">
    <property type="term" value="C:outer membrane-bounded periplasmic space"/>
    <property type="evidence" value="ECO:0007669"/>
    <property type="project" value="TreeGrafter"/>
</dbReference>
<dbReference type="AlphaFoldDB" id="A0A9D1IIR9"/>
<evidence type="ECO:0000256" key="5">
    <source>
        <dbReference type="ARBA" id="ARBA00022729"/>
    </source>
</evidence>
<evidence type="ECO:0000256" key="2">
    <source>
        <dbReference type="ARBA" id="ARBA00004418"/>
    </source>
</evidence>
<dbReference type="Gene3D" id="2.60.40.3500">
    <property type="match status" value="1"/>
</dbReference>
<dbReference type="EMBL" id="DVMY01000020">
    <property type="protein sequence ID" value="HIU36832.1"/>
    <property type="molecule type" value="Genomic_DNA"/>
</dbReference>
<name>A0A9D1IIR9_9BURK</name>
<dbReference type="PANTHER" id="PTHR30404">
    <property type="entry name" value="N-ACETYLMURAMOYL-L-ALANINE AMIDASE"/>
    <property type="match status" value="1"/>
</dbReference>
<evidence type="ECO:0000256" key="9">
    <source>
        <dbReference type="ARBA" id="ARBA00074581"/>
    </source>
</evidence>
<dbReference type="InterPro" id="IPR021731">
    <property type="entry name" value="AMIN_dom"/>
</dbReference>
<evidence type="ECO:0000256" key="8">
    <source>
        <dbReference type="ARBA" id="ARBA00023316"/>
    </source>
</evidence>
<dbReference type="EC" id="3.5.1.28" evidence="4"/>
<dbReference type="Pfam" id="PF01520">
    <property type="entry name" value="Amidase_3"/>
    <property type="match status" value="1"/>
</dbReference>
<evidence type="ECO:0000256" key="3">
    <source>
        <dbReference type="ARBA" id="ARBA00010860"/>
    </source>
</evidence>
<dbReference type="PANTHER" id="PTHR30404:SF0">
    <property type="entry name" value="N-ACETYLMURAMOYL-L-ALANINE AMIDASE AMIC"/>
    <property type="match status" value="1"/>
</dbReference>
<dbReference type="GO" id="GO:0009253">
    <property type="term" value="P:peptidoglycan catabolic process"/>
    <property type="evidence" value="ECO:0007669"/>
    <property type="project" value="InterPro"/>
</dbReference>
<dbReference type="Pfam" id="PF11741">
    <property type="entry name" value="AMIN"/>
    <property type="match status" value="1"/>
</dbReference>
<evidence type="ECO:0000256" key="7">
    <source>
        <dbReference type="ARBA" id="ARBA00022801"/>
    </source>
</evidence>
<feature type="domain" description="MurNAc-LAA" evidence="11">
    <location>
        <begin position="289"/>
        <end position="444"/>
    </location>
</feature>
<dbReference type="Gene3D" id="3.40.630.40">
    <property type="entry name" value="Zn-dependent exopeptidases"/>
    <property type="match status" value="1"/>
</dbReference>
<comment type="catalytic activity">
    <reaction evidence="1">
        <text>Hydrolyzes the link between N-acetylmuramoyl residues and L-amino acid residues in certain cell-wall glycopeptides.</text>
        <dbReference type="EC" id="3.5.1.28"/>
    </reaction>
</comment>
<dbReference type="InterPro" id="IPR006311">
    <property type="entry name" value="TAT_signal"/>
</dbReference>
<keyword evidence="6" id="KW-0574">Periplasm</keyword>
<protein>
    <recommendedName>
        <fullName evidence="9">N-acetylmuramoyl-L-alanine amidase AmiC</fullName>
        <ecNumber evidence="4">3.5.1.28</ecNumber>
    </recommendedName>
</protein>
<proteinExistence type="inferred from homology"/>
<keyword evidence="5" id="KW-0732">Signal</keyword>
<dbReference type="PROSITE" id="PS51318">
    <property type="entry name" value="TAT"/>
    <property type="match status" value="1"/>
</dbReference>
<comment type="subcellular location">
    <subcellularLocation>
        <location evidence="2">Periplasm</location>
    </subcellularLocation>
</comment>
<evidence type="ECO:0000256" key="10">
    <source>
        <dbReference type="SAM" id="MobiDB-lite"/>
    </source>
</evidence>
<dbReference type="SUPFAM" id="SSF53187">
    <property type="entry name" value="Zn-dependent exopeptidases"/>
    <property type="match status" value="1"/>
</dbReference>
<dbReference type="GO" id="GO:0071555">
    <property type="term" value="P:cell wall organization"/>
    <property type="evidence" value="ECO:0007669"/>
    <property type="project" value="UniProtKB-KW"/>
</dbReference>
<dbReference type="FunFam" id="3.40.630.40:FF:000001">
    <property type="entry name" value="N-acetylmuramoyl-L-alanine amidase"/>
    <property type="match status" value="1"/>
</dbReference>
<accession>A0A9D1IIR9</accession>
<keyword evidence="8" id="KW-0961">Cell wall biogenesis/degradation</keyword>
<dbReference type="GO" id="GO:0008745">
    <property type="term" value="F:N-acetylmuramoyl-L-alanine amidase activity"/>
    <property type="evidence" value="ECO:0007669"/>
    <property type="project" value="UniProtKB-EC"/>
</dbReference>
<dbReference type="CDD" id="cd02696">
    <property type="entry name" value="MurNAc-LAA"/>
    <property type="match status" value="1"/>
</dbReference>
<reference evidence="12" key="1">
    <citation type="submission" date="2020-10" db="EMBL/GenBank/DDBJ databases">
        <authorList>
            <person name="Gilroy R."/>
        </authorList>
    </citation>
    <scope>NUCLEOTIDE SEQUENCE</scope>
    <source>
        <strain evidence="12">7463</strain>
    </source>
</reference>
<feature type="compositionally biased region" description="Polar residues" evidence="10">
    <location>
        <begin position="173"/>
        <end position="197"/>
    </location>
</feature>
<evidence type="ECO:0000256" key="6">
    <source>
        <dbReference type="ARBA" id="ARBA00022764"/>
    </source>
</evidence>
<evidence type="ECO:0000259" key="11">
    <source>
        <dbReference type="SMART" id="SM00646"/>
    </source>
</evidence>
<gene>
    <name evidence="12" type="ORF">IAC56_00915</name>
</gene>
<sequence length="456" mass="50614">MALSRRTLISTTTGTLALSLLPIRSAYAAQMIDVRMWPAKEYTRVTLEHDQPIKFKYFLVRSPMPYRLVVDIEGLTLTAKLQKMISDVSPNDPYIQSVRIGQFSPSVVRLVMDLKNEVRPEVFSLKPVANYKYRLIFDIYPVQSDDPIAGVIAGLNNKKQSGDPLGELLAQNKAPSQAKNSSQTAAPKSSKPAQQTQAPETKATEKKQTKQTTKPQPKTITKKKKDIVIVVDAGHGGEDPGAVGKRKTYEKHITLSIAKRLERLIKREKGMKVVMTRSSDHFVSLSQRVMIAQKAKAHLFVSIHADAWTKPSAKGSSVYALSERGATSSAARWLAKNQNEADLIGGANFKEVDRRLQSVLVDMTTSWKINYSLELGHSVLQYLGRVNTLHRRQVEQAGFLVLKAPGIPSILVETAFISNPQEEKKLKTAAYQQKVADAILKGIKAQVKKNDSIMQS</sequence>